<dbReference type="EMBL" id="KZ805871">
    <property type="protein sequence ID" value="PVH91410.1"/>
    <property type="molecule type" value="Genomic_DNA"/>
</dbReference>
<evidence type="ECO:0000256" key="1">
    <source>
        <dbReference type="SAM" id="Phobius"/>
    </source>
</evidence>
<dbReference type="Pfam" id="PF24800">
    <property type="entry name" value="DUF7702"/>
    <property type="match status" value="1"/>
</dbReference>
<feature type="transmembrane region" description="Helical" evidence="1">
    <location>
        <begin position="35"/>
        <end position="55"/>
    </location>
</feature>
<feature type="transmembrane region" description="Helical" evidence="1">
    <location>
        <begin position="98"/>
        <end position="124"/>
    </location>
</feature>
<accession>A0A2V1D053</accession>
<feature type="non-terminal residue" evidence="3">
    <location>
        <position position="232"/>
    </location>
</feature>
<evidence type="ECO:0000259" key="2">
    <source>
        <dbReference type="Pfam" id="PF24800"/>
    </source>
</evidence>
<feature type="transmembrane region" description="Helical" evidence="1">
    <location>
        <begin position="171"/>
        <end position="196"/>
    </location>
</feature>
<keyword evidence="4" id="KW-1185">Reference proteome</keyword>
<evidence type="ECO:0000313" key="4">
    <source>
        <dbReference type="Proteomes" id="UP000244855"/>
    </source>
</evidence>
<organism evidence="3 4">
    <name type="scientific">Periconia macrospinosa</name>
    <dbReference type="NCBI Taxonomy" id="97972"/>
    <lineage>
        <taxon>Eukaryota</taxon>
        <taxon>Fungi</taxon>
        <taxon>Dikarya</taxon>
        <taxon>Ascomycota</taxon>
        <taxon>Pezizomycotina</taxon>
        <taxon>Dothideomycetes</taxon>
        <taxon>Pleosporomycetidae</taxon>
        <taxon>Pleosporales</taxon>
        <taxon>Massarineae</taxon>
        <taxon>Periconiaceae</taxon>
        <taxon>Periconia</taxon>
    </lineage>
</organism>
<feature type="transmembrane region" description="Helical" evidence="1">
    <location>
        <begin position="208"/>
        <end position="231"/>
    </location>
</feature>
<keyword evidence="1" id="KW-0812">Transmembrane</keyword>
<dbReference type="OrthoDB" id="2560628at2759"/>
<gene>
    <name evidence="3" type="ORF">DM02DRAFT_471793</name>
</gene>
<keyword evidence="1" id="KW-0472">Membrane</keyword>
<feature type="transmembrane region" description="Helical" evidence="1">
    <location>
        <begin position="6"/>
        <end position="28"/>
    </location>
</feature>
<proteinExistence type="predicted"/>
<feature type="domain" description="DUF7702" evidence="2">
    <location>
        <begin position="2"/>
        <end position="231"/>
    </location>
</feature>
<dbReference type="InterPro" id="IPR056119">
    <property type="entry name" value="DUF7702"/>
</dbReference>
<feature type="transmembrane region" description="Helical" evidence="1">
    <location>
        <begin position="136"/>
        <end position="159"/>
    </location>
</feature>
<dbReference type="Proteomes" id="UP000244855">
    <property type="component" value="Unassembled WGS sequence"/>
</dbReference>
<name>A0A2V1D053_9PLEO</name>
<keyword evidence="1" id="KW-1133">Transmembrane helix</keyword>
<dbReference type="PANTHER" id="PTHR42109:SF2">
    <property type="entry name" value="INTEGRAL MEMBRANE PROTEIN"/>
    <property type="match status" value="1"/>
</dbReference>
<reference evidence="3 4" key="1">
    <citation type="journal article" date="2018" name="Sci. Rep.">
        <title>Comparative genomics provides insights into the lifestyle and reveals functional heterogeneity of dark septate endophytic fungi.</title>
        <authorList>
            <person name="Knapp D.G."/>
            <person name="Nemeth J.B."/>
            <person name="Barry K."/>
            <person name="Hainaut M."/>
            <person name="Henrissat B."/>
            <person name="Johnson J."/>
            <person name="Kuo A."/>
            <person name="Lim J.H.P."/>
            <person name="Lipzen A."/>
            <person name="Nolan M."/>
            <person name="Ohm R.A."/>
            <person name="Tamas L."/>
            <person name="Grigoriev I.V."/>
            <person name="Spatafora J.W."/>
            <person name="Nagy L.G."/>
            <person name="Kovacs G.M."/>
        </authorList>
    </citation>
    <scope>NUCLEOTIDE SEQUENCE [LARGE SCALE GENOMIC DNA]</scope>
    <source>
        <strain evidence="3 4">DSE2036</strain>
    </source>
</reference>
<dbReference type="PANTHER" id="PTHR42109">
    <property type="entry name" value="UNPLACED GENOMIC SCAFFOLD UM_SCAF_CONTIG_1.265, WHOLE GENOME SHOTGUN SEQUENCE"/>
    <property type="match status" value="1"/>
</dbReference>
<sequence length="232" mass="25585">MSPHDTLAIAELVIYGSAVLPISLFLWVKEGWRRFEWMFVFLLASVRIVGSILQLMDDETGPPNQSITIVNGIGLSPLIGITLMLAHRLCKISQHVRLAKITTLLHVVVFGAVPLLVVGILKLFGADNGKVLGRTLTAIGIAIFLQVYIVQTFLVMYVYKTRDEQKPLSHLAIIIFIMTPLLLLRLLYSVLAFFVTSSRTFSPTQGSMAAQVLLSIMPENSIALLVVGWGLL</sequence>
<dbReference type="AlphaFoldDB" id="A0A2V1D053"/>
<protein>
    <recommendedName>
        <fullName evidence="2">DUF7702 domain-containing protein</fullName>
    </recommendedName>
</protein>
<evidence type="ECO:0000313" key="3">
    <source>
        <dbReference type="EMBL" id="PVH91410.1"/>
    </source>
</evidence>
<feature type="transmembrane region" description="Helical" evidence="1">
    <location>
        <begin position="67"/>
        <end position="86"/>
    </location>
</feature>